<protein>
    <submittedName>
        <fullName evidence="2">Uncharacterized protein</fullName>
    </submittedName>
</protein>
<proteinExistence type="predicted"/>
<evidence type="ECO:0000313" key="3">
    <source>
        <dbReference type="Proteomes" id="UP000078576"/>
    </source>
</evidence>
<dbReference type="OrthoDB" id="5358886at2759"/>
<gene>
    <name evidence="2" type="ORF">VP1G_06928</name>
</gene>
<name>A0A194V6X7_CYTMA</name>
<reference evidence="3" key="1">
    <citation type="submission" date="2014-12" db="EMBL/GenBank/DDBJ databases">
        <title>Genome Sequence of Valsa Canker Pathogens Uncovers a Specific Adaption of Colonization on Woody Bark.</title>
        <authorList>
            <person name="Yin Z."/>
            <person name="Liu H."/>
            <person name="Gao X."/>
            <person name="Li Z."/>
            <person name="Song N."/>
            <person name="Ke X."/>
            <person name="Dai Q."/>
            <person name="Wu Y."/>
            <person name="Sun Y."/>
            <person name="Xu J.-R."/>
            <person name="Kang Z.K."/>
            <person name="Wang L."/>
            <person name="Huang L."/>
        </authorList>
    </citation>
    <scope>NUCLEOTIDE SEQUENCE [LARGE SCALE GENOMIC DNA]</scope>
    <source>
        <strain evidence="3">SXYL134</strain>
    </source>
</reference>
<evidence type="ECO:0000256" key="1">
    <source>
        <dbReference type="SAM" id="SignalP"/>
    </source>
</evidence>
<dbReference type="AlphaFoldDB" id="A0A194V6X7"/>
<keyword evidence="3" id="KW-1185">Reference proteome</keyword>
<sequence>MWAKYLSSLLMVACVAGKDLRARHPNTTTIASQVQDGIQTECKTCPYELCTNRAAYYYNEYMTLTCWTYGDNIVDSNIWLKTTDGCYVTQWDIEEYMGDYTDTPGFPYCGHIQEKITTGPSNTVYNTECNIIPEFVEPDDHIKMYQPDVNLTLTCYTDDGHDVLGNPIWYKTTSNCYVPDLQIGYVDATLDYCGPIPFMEKSMREPDPEPTPTAVAAFAAREEEVPHKRWLYATTIADLYSNCYSDPISDSKVERVYSHGDQIVVQCATYGVAPEDSQIYLLTEYFCWVNNTLTSPQLVDNELRAERYPNCNLFIDTKG</sequence>
<feature type="signal peptide" evidence="1">
    <location>
        <begin position="1"/>
        <end position="17"/>
    </location>
</feature>
<accession>A0A194V6X7</accession>
<keyword evidence="1" id="KW-0732">Signal</keyword>
<feature type="chain" id="PRO_5008266219" evidence="1">
    <location>
        <begin position="18"/>
        <end position="319"/>
    </location>
</feature>
<evidence type="ECO:0000313" key="2">
    <source>
        <dbReference type="EMBL" id="KUI59737.1"/>
    </source>
</evidence>
<organism evidence="2 3">
    <name type="scientific">Cytospora mali</name>
    <name type="common">Apple Valsa canker fungus</name>
    <name type="synonym">Valsa mali</name>
    <dbReference type="NCBI Taxonomy" id="578113"/>
    <lineage>
        <taxon>Eukaryota</taxon>
        <taxon>Fungi</taxon>
        <taxon>Dikarya</taxon>
        <taxon>Ascomycota</taxon>
        <taxon>Pezizomycotina</taxon>
        <taxon>Sordariomycetes</taxon>
        <taxon>Sordariomycetidae</taxon>
        <taxon>Diaporthales</taxon>
        <taxon>Cytosporaceae</taxon>
        <taxon>Cytospora</taxon>
    </lineage>
</organism>
<dbReference type="Proteomes" id="UP000078576">
    <property type="component" value="Unassembled WGS sequence"/>
</dbReference>
<dbReference type="EMBL" id="KN714735">
    <property type="protein sequence ID" value="KUI59737.1"/>
    <property type="molecule type" value="Genomic_DNA"/>
</dbReference>